<protein>
    <recommendedName>
        <fullName evidence="3">Haloacid dehalogenase</fullName>
    </recommendedName>
</protein>
<dbReference type="EMBL" id="BDUF01000003">
    <property type="protein sequence ID" value="GAX88485.1"/>
    <property type="molecule type" value="Genomic_DNA"/>
</dbReference>
<accession>A0A292YJ14</accession>
<organism evidence="1 2">
    <name type="scientific">Effusibacillus lacus</name>
    <dbReference type="NCBI Taxonomy" id="1348429"/>
    <lineage>
        <taxon>Bacteria</taxon>
        <taxon>Bacillati</taxon>
        <taxon>Bacillota</taxon>
        <taxon>Bacilli</taxon>
        <taxon>Bacillales</taxon>
        <taxon>Alicyclobacillaceae</taxon>
        <taxon>Effusibacillus</taxon>
    </lineage>
</organism>
<dbReference type="InterPro" id="IPR023214">
    <property type="entry name" value="HAD_sf"/>
</dbReference>
<dbReference type="SUPFAM" id="SSF56784">
    <property type="entry name" value="HAD-like"/>
    <property type="match status" value="1"/>
</dbReference>
<dbReference type="SFLD" id="SFLDS00003">
    <property type="entry name" value="Haloacid_Dehalogenase"/>
    <property type="match status" value="1"/>
</dbReference>
<name>A0A292YJ14_9BACL</name>
<dbReference type="AlphaFoldDB" id="A0A292YJ14"/>
<dbReference type="Gene3D" id="3.40.50.1000">
    <property type="entry name" value="HAD superfamily/HAD-like"/>
    <property type="match status" value="1"/>
</dbReference>
<sequence>MRYTTVLFDVDGVMLGEDTYFNATSQTIHELIVTERFLGTAATEPNPDRERLAEIRRQVLGPRDEVLDFLKGRGVNSNWDMVYLMVSHSLLKNLARAEDKSWVQDLLTRGITLADFPEIRQRVGVKPAFADFTKDFPEHLEKHQFLQYLNRFALEWAGVETGSFGRTSQLWEETRQIFQEFYLGDGHAKPGYLDREEPIVPGEELQALLARLTDLGLVLGIGTGRPRKETLIPLGALGVLKYIPEERIATASTVLEAEAETSIAPLAKPHPFSYLRALRGAEPSHAEILKEVLPLNRPDVLIVGDSLADLLAARALGASFAATLTGHERERARGMFEAHGADHILRDVRDLAALF</sequence>
<dbReference type="GO" id="GO:0008967">
    <property type="term" value="F:phosphoglycolate phosphatase activity"/>
    <property type="evidence" value="ECO:0007669"/>
    <property type="project" value="TreeGrafter"/>
</dbReference>
<proteinExistence type="predicted"/>
<dbReference type="PANTHER" id="PTHR43434:SF1">
    <property type="entry name" value="PHOSPHOGLYCOLATE PHOSPHATASE"/>
    <property type="match status" value="1"/>
</dbReference>
<dbReference type="Pfam" id="PF13242">
    <property type="entry name" value="Hydrolase_like"/>
    <property type="match status" value="1"/>
</dbReference>
<gene>
    <name evidence="1" type="ORF">EFBL_0094</name>
</gene>
<evidence type="ECO:0000313" key="2">
    <source>
        <dbReference type="Proteomes" id="UP000217785"/>
    </source>
</evidence>
<dbReference type="RefSeq" id="WP_165912563.1">
    <property type="nucleotide sequence ID" value="NZ_BDUF01000003.1"/>
</dbReference>
<evidence type="ECO:0000313" key="1">
    <source>
        <dbReference type="EMBL" id="GAX88485.1"/>
    </source>
</evidence>
<dbReference type="InterPro" id="IPR050155">
    <property type="entry name" value="HAD-like_hydrolase_sf"/>
</dbReference>
<dbReference type="SFLD" id="SFLDG01129">
    <property type="entry name" value="C1.5:_HAD__Beta-PGM__Phosphata"/>
    <property type="match status" value="1"/>
</dbReference>
<evidence type="ECO:0008006" key="3">
    <source>
        <dbReference type="Google" id="ProtNLM"/>
    </source>
</evidence>
<dbReference type="InterPro" id="IPR036412">
    <property type="entry name" value="HAD-like_sf"/>
</dbReference>
<dbReference type="PANTHER" id="PTHR43434">
    <property type="entry name" value="PHOSPHOGLYCOLATE PHOSPHATASE"/>
    <property type="match status" value="1"/>
</dbReference>
<dbReference type="GO" id="GO:0006281">
    <property type="term" value="P:DNA repair"/>
    <property type="evidence" value="ECO:0007669"/>
    <property type="project" value="TreeGrafter"/>
</dbReference>
<dbReference type="Proteomes" id="UP000217785">
    <property type="component" value="Unassembled WGS sequence"/>
</dbReference>
<comment type="caution">
    <text evidence="1">The sequence shown here is derived from an EMBL/GenBank/DDBJ whole genome shotgun (WGS) entry which is preliminary data.</text>
</comment>
<reference evidence="2" key="1">
    <citation type="submission" date="2017-07" db="EMBL/GenBank/DDBJ databases">
        <title>Draft genome sequence of Effusibacillus lacus strain skLN1.</title>
        <authorList>
            <person name="Watanabe M."/>
            <person name="Kojima H."/>
            <person name="Fukui M."/>
        </authorList>
    </citation>
    <scope>NUCLEOTIDE SEQUENCE [LARGE SCALE GENOMIC DNA]</scope>
    <source>
        <strain evidence="2">skLN1</strain>
    </source>
</reference>
<keyword evidence="2" id="KW-1185">Reference proteome</keyword>